<proteinExistence type="predicted"/>
<dbReference type="Proteomes" id="UP000692954">
    <property type="component" value="Unassembled WGS sequence"/>
</dbReference>
<dbReference type="AlphaFoldDB" id="A0A8S1L6Q5"/>
<keyword evidence="2" id="KW-1185">Reference proteome</keyword>
<evidence type="ECO:0000313" key="1">
    <source>
        <dbReference type="EMBL" id="CAD8063770.1"/>
    </source>
</evidence>
<reference evidence="1" key="1">
    <citation type="submission" date="2021-01" db="EMBL/GenBank/DDBJ databases">
        <authorList>
            <consortium name="Genoscope - CEA"/>
            <person name="William W."/>
        </authorList>
    </citation>
    <scope>NUCLEOTIDE SEQUENCE</scope>
</reference>
<dbReference type="EMBL" id="CAJJDN010000018">
    <property type="protein sequence ID" value="CAD8063770.1"/>
    <property type="molecule type" value="Genomic_DNA"/>
</dbReference>
<sequence length="207" mass="24400">MKRQKKSTTTVDIYYLECLINKLIRSNTNNSINPQSLRNQVDTQLNVPKRATLHKYHPQQIENKIQASSLYQQKKLHVHSRPFSEGQSRKFHQINMEDQSILPQKSNLLRQIKNQMMFPRQQLWSKQESRENKQQPEIVNPLTVSKKPIKIFTINLKSSFKQVSNASRLNTGLNLSNQRNFSPIRTFTERLQADITGWQTKEDVEWL</sequence>
<organism evidence="1 2">
    <name type="scientific">Paramecium sonneborni</name>
    <dbReference type="NCBI Taxonomy" id="65129"/>
    <lineage>
        <taxon>Eukaryota</taxon>
        <taxon>Sar</taxon>
        <taxon>Alveolata</taxon>
        <taxon>Ciliophora</taxon>
        <taxon>Intramacronucleata</taxon>
        <taxon>Oligohymenophorea</taxon>
        <taxon>Peniculida</taxon>
        <taxon>Parameciidae</taxon>
        <taxon>Paramecium</taxon>
    </lineage>
</organism>
<protein>
    <submittedName>
        <fullName evidence="1">Uncharacterized protein</fullName>
    </submittedName>
</protein>
<gene>
    <name evidence="1" type="ORF">PSON_ATCC_30995.1.T0180158</name>
</gene>
<name>A0A8S1L6Q5_9CILI</name>
<accession>A0A8S1L6Q5</accession>
<dbReference type="OrthoDB" id="287798at2759"/>
<comment type="caution">
    <text evidence="1">The sequence shown here is derived from an EMBL/GenBank/DDBJ whole genome shotgun (WGS) entry which is preliminary data.</text>
</comment>
<evidence type="ECO:0000313" key="2">
    <source>
        <dbReference type="Proteomes" id="UP000692954"/>
    </source>
</evidence>